<evidence type="ECO:0000313" key="3">
    <source>
        <dbReference type="Proteomes" id="UP001230220"/>
    </source>
</evidence>
<accession>A0ABU0E8L7</accession>
<comment type="caution">
    <text evidence="2">The sequence shown here is derived from an EMBL/GenBank/DDBJ whole genome shotgun (WGS) entry which is preliminary data.</text>
</comment>
<dbReference type="RefSeq" id="WP_307412066.1">
    <property type="nucleotide sequence ID" value="NZ_JAUSUR010000010.1"/>
</dbReference>
<evidence type="ECO:0000256" key="1">
    <source>
        <dbReference type="SAM" id="Phobius"/>
    </source>
</evidence>
<sequence>MKIKTLWKQTKTKLFLSTATVTGILVMNNTVISAEDAPTFDNSAAEEVASGWVDPATTFALWAVPILTLLVLVVHGLTWMSKDEEDKESKPYQKTAKRIIFVAIGIESIGVILKIVGIK</sequence>
<proteinExistence type="predicted"/>
<keyword evidence="1" id="KW-1133">Transmembrane helix</keyword>
<dbReference type="EMBL" id="JAUSUR010000010">
    <property type="protein sequence ID" value="MDQ0363242.1"/>
    <property type="molecule type" value="Genomic_DNA"/>
</dbReference>
<keyword evidence="3" id="KW-1185">Reference proteome</keyword>
<gene>
    <name evidence="2" type="ORF">J2S15_004003</name>
</gene>
<keyword evidence="1" id="KW-0472">Membrane</keyword>
<dbReference type="Proteomes" id="UP001230220">
    <property type="component" value="Unassembled WGS sequence"/>
</dbReference>
<organism evidence="2 3">
    <name type="scientific">Breznakia pachnodae</name>
    <dbReference type="NCBI Taxonomy" id="265178"/>
    <lineage>
        <taxon>Bacteria</taxon>
        <taxon>Bacillati</taxon>
        <taxon>Bacillota</taxon>
        <taxon>Erysipelotrichia</taxon>
        <taxon>Erysipelotrichales</taxon>
        <taxon>Erysipelotrichaceae</taxon>
        <taxon>Breznakia</taxon>
    </lineage>
</organism>
<reference evidence="2 3" key="1">
    <citation type="submission" date="2023-07" db="EMBL/GenBank/DDBJ databases">
        <title>Genomic Encyclopedia of Type Strains, Phase IV (KMG-IV): sequencing the most valuable type-strain genomes for metagenomic binning, comparative biology and taxonomic classification.</title>
        <authorList>
            <person name="Goeker M."/>
        </authorList>
    </citation>
    <scope>NUCLEOTIDE SEQUENCE [LARGE SCALE GENOMIC DNA]</scope>
    <source>
        <strain evidence="2 3">DSM 16784</strain>
    </source>
</reference>
<evidence type="ECO:0000313" key="2">
    <source>
        <dbReference type="EMBL" id="MDQ0363242.1"/>
    </source>
</evidence>
<feature type="transmembrane region" description="Helical" evidence="1">
    <location>
        <begin position="58"/>
        <end position="78"/>
    </location>
</feature>
<feature type="transmembrane region" description="Helical" evidence="1">
    <location>
        <begin position="99"/>
        <end position="118"/>
    </location>
</feature>
<keyword evidence="1" id="KW-0812">Transmembrane</keyword>
<name>A0ABU0E8L7_9FIRM</name>
<protein>
    <submittedName>
        <fullName evidence="2">Cytochrome bd-type quinol oxidase subunit 2</fullName>
    </submittedName>
</protein>